<comment type="caution">
    <text evidence="1">The sequence shown here is derived from an EMBL/GenBank/DDBJ whole genome shotgun (WGS) entry which is preliminary data.</text>
</comment>
<sequence>MASLDYSPSFGTFRALLRSAVREKIEGHTYIHTYRKVELSSENNICKEDEMFLRKLLYALLQISVLLHAEENYNSVKFVEDIVLWIQDKLLRPACMEISLNTSQKRSRLQKNQQSAAFEQFTFEICN</sequence>
<dbReference type="OrthoDB" id="10062843at2759"/>
<protein>
    <submittedName>
        <fullName evidence="1">Uncharacterized protein</fullName>
    </submittedName>
</protein>
<proteinExistence type="predicted"/>
<evidence type="ECO:0000313" key="2">
    <source>
        <dbReference type="Proteomes" id="UP000499080"/>
    </source>
</evidence>
<evidence type="ECO:0000313" key="1">
    <source>
        <dbReference type="EMBL" id="GBN23725.1"/>
    </source>
</evidence>
<name>A0A4Y2M9C8_ARAVE</name>
<dbReference type="Proteomes" id="UP000499080">
    <property type="component" value="Unassembled WGS sequence"/>
</dbReference>
<organism evidence="1 2">
    <name type="scientific">Araneus ventricosus</name>
    <name type="common">Orbweaver spider</name>
    <name type="synonym">Epeira ventricosa</name>
    <dbReference type="NCBI Taxonomy" id="182803"/>
    <lineage>
        <taxon>Eukaryota</taxon>
        <taxon>Metazoa</taxon>
        <taxon>Ecdysozoa</taxon>
        <taxon>Arthropoda</taxon>
        <taxon>Chelicerata</taxon>
        <taxon>Arachnida</taxon>
        <taxon>Araneae</taxon>
        <taxon>Araneomorphae</taxon>
        <taxon>Entelegynae</taxon>
        <taxon>Araneoidea</taxon>
        <taxon>Araneidae</taxon>
        <taxon>Araneus</taxon>
    </lineage>
</organism>
<feature type="non-terminal residue" evidence="1">
    <location>
        <position position="127"/>
    </location>
</feature>
<reference evidence="1 2" key="1">
    <citation type="journal article" date="2019" name="Sci. Rep.">
        <title>Orb-weaving spider Araneus ventricosus genome elucidates the spidroin gene catalogue.</title>
        <authorList>
            <person name="Kono N."/>
            <person name="Nakamura H."/>
            <person name="Ohtoshi R."/>
            <person name="Moran D.A.P."/>
            <person name="Shinohara A."/>
            <person name="Yoshida Y."/>
            <person name="Fujiwara M."/>
            <person name="Mori M."/>
            <person name="Tomita M."/>
            <person name="Arakawa K."/>
        </authorList>
    </citation>
    <scope>NUCLEOTIDE SEQUENCE [LARGE SCALE GENOMIC DNA]</scope>
</reference>
<accession>A0A4Y2M9C8</accession>
<dbReference type="EMBL" id="BGPR01203327">
    <property type="protein sequence ID" value="GBN23725.1"/>
    <property type="molecule type" value="Genomic_DNA"/>
</dbReference>
<gene>
    <name evidence="1" type="ORF">AVEN_163656_1</name>
</gene>
<keyword evidence="2" id="KW-1185">Reference proteome</keyword>
<dbReference type="AlphaFoldDB" id="A0A4Y2M9C8"/>